<keyword evidence="3" id="KW-0805">Transcription regulation</keyword>
<dbReference type="OrthoDB" id="1604062at2759"/>
<evidence type="ECO:0008006" key="14">
    <source>
        <dbReference type="Google" id="ProtNLM"/>
    </source>
</evidence>
<dbReference type="PANTHER" id="PTHR31713:SF14">
    <property type="entry name" value="CALMODULIN-BINDING PROTEIN 60 A"/>
    <property type="match status" value="1"/>
</dbReference>
<comment type="similarity">
    <text evidence="2">Belongs to the plant ACBP60 protein family.</text>
</comment>
<evidence type="ECO:0000256" key="8">
    <source>
        <dbReference type="SAM" id="MobiDB-lite"/>
    </source>
</evidence>
<evidence type="ECO:0000256" key="1">
    <source>
        <dbReference type="ARBA" id="ARBA00004123"/>
    </source>
</evidence>
<feature type="domain" description="Calmodulin binding protein-like N-terminal" evidence="9">
    <location>
        <begin position="91"/>
        <end position="237"/>
    </location>
</feature>
<evidence type="ECO:0000256" key="6">
    <source>
        <dbReference type="ARBA" id="ARBA00023163"/>
    </source>
</evidence>
<sequence length="564" mass="63259">MSQKRQPEEAHKPSPDGEYPDDKRRRKIPSLKSVVLEVMNMQKMQTFMEPVLEPLIRRVVKEEVDFALRKYISSLKGNGGRDENPYELRSLKLKFIDSISPPVFTGTRIEGEDCSGFRVSLVDALTGQVVTTGPESSAKVELVVLEGDFDNDEGNSWTAEEFRDNVVRAREGKKPLLNGDVFLNLKEGIGFVGDISFTDNSSWTRSRKFRLGARCFDSFDGVKVLEAKTESFIVRDHRGELYKKHHPPSLLDEVWRLEKIGKDGAFHRRLRKEKVYTVKDFLTLLSIDSARLRNILGTGMSTKMWEVTVEHARTCVLGNKLYSYYPSGTEQKKGVVFNIVAQVMGLFVDSQYVPADKLSETDQAEAHELVISALGNWGEVVCFDNESLVFQHIQSSNSSFGMANNTEGGEASTSQKVTGYDYLPSSASPENMPSTFSFGGLSGLDPYDLQCIDSLDVSFDQPLQETDSFIDGCRGSASQPFVGEDETISYFDPDFSLHSSFEQADCYLQSAVVNSFLGSTAVTPDKAQMRWTMLFSVLRWFSVRRIVARKGRKDNEFTTGSTEP</sequence>
<keyword evidence="5" id="KW-0010">Activator</keyword>
<evidence type="ECO:0000313" key="12">
    <source>
        <dbReference type="EMBL" id="CAH9078838.1"/>
    </source>
</evidence>
<keyword evidence="7" id="KW-0539">Nucleus</keyword>
<dbReference type="Pfam" id="PF20451">
    <property type="entry name" value="Calmod_bind_M"/>
    <property type="match status" value="1"/>
</dbReference>
<protein>
    <recommendedName>
        <fullName evidence="14">Calmodulin-binding protein 60 A-like</fullName>
    </recommendedName>
</protein>
<feature type="domain" description="Calmodulin binding protein C-terminal" evidence="11">
    <location>
        <begin position="320"/>
        <end position="381"/>
    </location>
</feature>
<feature type="region of interest" description="Disordered" evidence="8">
    <location>
        <begin position="1"/>
        <end position="25"/>
    </location>
</feature>
<evidence type="ECO:0000313" key="13">
    <source>
        <dbReference type="Proteomes" id="UP001152484"/>
    </source>
</evidence>
<comment type="subcellular location">
    <subcellularLocation>
        <location evidence="1">Nucleus</location>
    </subcellularLocation>
</comment>
<keyword evidence="4" id="KW-0238">DNA-binding</keyword>
<organism evidence="12 13">
    <name type="scientific">Cuscuta europaea</name>
    <name type="common">European dodder</name>
    <dbReference type="NCBI Taxonomy" id="41803"/>
    <lineage>
        <taxon>Eukaryota</taxon>
        <taxon>Viridiplantae</taxon>
        <taxon>Streptophyta</taxon>
        <taxon>Embryophyta</taxon>
        <taxon>Tracheophyta</taxon>
        <taxon>Spermatophyta</taxon>
        <taxon>Magnoliopsida</taxon>
        <taxon>eudicotyledons</taxon>
        <taxon>Gunneridae</taxon>
        <taxon>Pentapetalae</taxon>
        <taxon>asterids</taxon>
        <taxon>lamiids</taxon>
        <taxon>Solanales</taxon>
        <taxon>Convolvulaceae</taxon>
        <taxon>Cuscuteae</taxon>
        <taxon>Cuscuta</taxon>
        <taxon>Cuscuta subgen. Cuscuta</taxon>
    </lineage>
</organism>
<comment type="caution">
    <text evidence="12">The sequence shown here is derived from an EMBL/GenBank/DDBJ whole genome shotgun (WGS) entry which is preliminary data.</text>
</comment>
<feature type="domain" description="Calmodulin binding protein central" evidence="10">
    <location>
        <begin position="250"/>
        <end position="315"/>
    </location>
</feature>
<evidence type="ECO:0000259" key="11">
    <source>
        <dbReference type="Pfam" id="PF20452"/>
    </source>
</evidence>
<reference evidence="12" key="1">
    <citation type="submission" date="2022-07" db="EMBL/GenBank/DDBJ databases">
        <authorList>
            <person name="Macas J."/>
            <person name="Novak P."/>
            <person name="Neumann P."/>
        </authorList>
    </citation>
    <scope>NUCLEOTIDE SEQUENCE</scope>
</reference>
<dbReference type="GO" id="GO:0080142">
    <property type="term" value="P:regulation of salicylic acid biosynthetic process"/>
    <property type="evidence" value="ECO:0007669"/>
    <property type="project" value="TreeGrafter"/>
</dbReference>
<name>A0A9P1E4X9_CUSEU</name>
<evidence type="ECO:0000256" key="7">
    <source>
        <dbReference type="ARBA" id="ARBA00023242"/>
    </source>
</evidence>
<dbReference type="AlphaFoldDB" id="A0A9P1E4X9"/>
<feature type="compositionally biased region" description="Basic and acidic residues" evidence="8">
    <location>
        <begin position="1"/>
        <end position="23"/>
    </location>
</feature>
<dbReference type="PANTHER" id="PTHR31713">
    <property type="entry name" value="OS02G0177800 PROTEIN"/>
    <property type="match status" value="1"/>
</dbReference>
<evidence type="ECO:0000256" key="2">
    <source>
        <dbReference type="ARBA" id="ARBA00007214"/>
    </source>
</evidence>
<evidence type="ECO:0000256" key="5">
    <source>
        <dbReference type="ARBA" id="ARBA00023159"/>
    </source>
</evidence>
<dbReference type="GO" id="GO:0043565">
    <property type="term" value="F:sequence-specific DNA binding"/>
    <property type="evidence" value="ECO:0007669"/>
    <property type="project" value="TreeGrafter"/>
</dbReference>
<dbReference type="EMBL" id="CAMAPE010000010">
    <property type="protein sequence ID" value="CAH9078838.1"/>
    <property type="molecule type" value="Genomic_DNA"/>
</dbReference>
<proteinExistence type="inferred from homology"/>
<dbReference type="InterPro" id="IPR012416">
    <property type="entry name" value="CBP60"/>
</dbReference>
<dbReference type="Pfam" id="PF20452">
    <property type="entry name" value="Calmod_bind_C"/>
    <property type="match status" value="1"/>
</dbReference>
<dbReference type="GO" id="GO:0005634">
    <property type="term" value="C:nucleus"/>
    <property type="evidence" value="ECO:0007669"/>
    <property type="project" value="UniProtKB-SubCell"/>
</dbReference>
<evidence type="ECO:0000256" key="3">
    <source>
        <dbReference type="ARBA" id="ARBA00023015"/>
    </source>
</evidence>
<dbReference type="Pfam" id="PF07887">
    <property type="entry name" value="Calmodulin_bind"/>
    <property type="match status" value="1"/>
</dbReference>
<gene>
    <name evidence="12" type="ORF">CEURO_LOCUS6954</name>
</gene>
<keyword evidence="13" id="KW-1185">Reference proteome</keyword>
<dbReference type="InterPro" id="IPR046830">
    <property type="entry name" value="Calmod_bind_M"/>
</dbReference>
<evidence type="ECO:0000256" key="4">
    <source>
        <dbReference type="ARBA" id="ARBA00023125"/>
    </source>
</evidence>
<evidence type="ECO:0000259" key="10">
    <source>
        <dbReference type="Pfam" id="PF20451"/>
    </source>
</evidence>
<dbReference type="InterPro" id="IPR046831">
    <property type="entry name" value="Calmodulin_bind_N"/>
</dbReference>
<dbReference type="GO" id="GO:0005516">
    <property type="term" value="F:calmodulin binding"/>
    <property type="evidence" value="ECO:0007669"/>
    <property type="project" value="InterPro"/>
</dbReference>
<accession>A0A9P1E4X9</accession>
<keyword evidence="6" id="KW-0804">Transcription</keyword>
<dbReference type="InterPro" id="IPR046829">
    <property type="entry name" value="Calmod_bind_C"/>
</dbReference>
<dbReference type="Proteomes" id="UP001152484">
    <property type="component" value="Unassembled WGS sequence"/>
</dbReference>
<dbReference type="GO" id="GO:0003700">
    <property type="term" value="F:DNA-binding transcription factor activity"/>
    <property type="evidence" value="ECO:0007669"/>
    <property type="project" value="TreeGrafter"/>
</dbReference>
<evidence type="ECO:0000259" key="9">
    <source>
        <dbReference type="Pfam" id="PF07887"/>
    </source>
</evidence>